<dbReference type="PROSITE" id="PS50893">
    <property type="entry name" value="ABC_TRANSPORTER_2"/>
    <property type="match status" value="1"/>
</dbReference>
<evidence type="ECO:0000259" key="4">
    <source>
        <dbReference type="PROSITE" id="PS50893"/>
    </source>
</evidence>
<dbReference type="OrthoDB" id="9806149at2"/>
<dbReference type="GO" id="GO:0005886">
    <property type="term" value="C:plasma membrane"/>
    <property type="evidence" value="ECO:0007669"/>
    <property type="project" value="TreeGrafter"/>
</dbReference>
<dbReference type="Gene3D" id="3.40.50.300">
    <property type="entry name" value="P-loop containing nucleotide triphosphate hydrolases"/>
    <property type="match status" value="1"/>
</dbReference>
<dbReference type="SUPFAM" id="SSF52540">
    <property type="entry name" value="P-loop containing nucleoside triphosphate hydrolases"/>
    <property type="match status" value="1"/>
</dbReference>
<dbReference type="GO" id="GO:0015192">
    <property type="term" value="F:L-phenylalanine transmembrane transporter activity"/>
    <property type="evidence" value="ECO:0007669"/>
    <property type="project" value="TreeGrafter"/>
</dbReference>
<accession>A0A5J6MUR1</accession>
<dbReference type="GO" id="GO:0005304">
    <property type="term" value="F:L-valine transmembrane transporter activity"/>
    <property type="evidence" value="ECO:0007669"/>
    <property type="project" value="TreeGrafter"/>
</dbReference>
<dbReference type="GO" id="GO:0005524">
    <property type="term" value="F:ATP binding"/>
    <property type="evidence" value="ECO:0007669"/>
    <property type="project" value="UniProtKB-KW"/>
</dbReference>
<keyword evidence="1" id="KW-0813">Transport</keyword>
<dbReference type="Proteomes" id="UP000325797">
    <property type="component" value="Chromosome"/>
</dbReference>
<evidence type="ECO:0000256" key="1">
    <source>
        <dbReference type="ARBA" id="ARBA00022448"/>
    </source>
</evidence>
<dbReference type="EMBL" id="CP042582">
    <property type="protein sequence ID" value="QEX21159.1"/>
    <property type="molecule type" value="Genomic_DNA"/>
</dbReference>
<dbReference type="InterPro" id="IPR051120">
    <property type="entry name" value="ABC_AA/LPS_Transport"/>
</dbReference>
<dbReference type="GO" id="GO:0015808">
    <property type="term" value="P:L-alanine transport"/>
    <property type="evidence" value="ECO:0007669"/>
    <property type="project" value="TreeGrafter"/>
</dbReference>
<feature type="domain" description="ABC transporter" evidence="4">
    <location>
        <begin position="15"/>
        <end position="254"/>
    </location>
</feature>
<keyword evidence="6" id="KW-1185">Reference proteome</keyword>
<dbReference type="GO" id="GO:0042941">
    <property type="term" value="P:D-alanine transmembrane transport"/>
    <property type="evidence" value="ECO:0007669"/>
    <property type="project" value="TreeGrafter"/>
</dbReference>
<gene>
    <name evidence="5" type="ORF">FRZ61_10810</name>
</gene>
<protein>
    <submittedName>
        <fullName evidence="5">ABC transporter ATP-binding protein</fullName>
    </submittedName>
</protein>
<reference evidence="5 6" key="1">
    <citation type="submission" date="2019-08" db="EMBL/GenBank/DDBJ databases">
        <title>Hyperibacter terrae gen. nov., sp. nov. and Hyperibacter viscosus sp. nov., two new members in the family Rhodospirillaceae isolated from the rhizosphere of Hypericum perforatum.</title>
        <authorList>
            <person name="Noviana Z."/>
        </authorList>
    </citation>
    <scope>NUCLEOTIDE SEQUENCE [LARGE SCALE GENOMIC DNA]</scope>
    <source>
        <strain evidence="5 6">R5959</strain>
    </source>
</reference>
<dbReference type="CDD" id="cd03219">
    <property type="entry name" value="ABC_Mj1267_LivG_branched"/>
    <property type="match status" value="1"/>
</dbReference>
<keyword evidence="2" id="KW-0547">Nucleotide-binding</keyword>
<evidence type="ECO:0000313" key="6">
    <source>
        <dbReference type="Proteomes" id="UP000325797"/>
    </source>
</evidence>
<dbReference type="GO" id="GO:1903805">
    <property type="term" value="P:L-valine import across plasma membrane"/>
    <property type="evidence" value="ECO:0007669"/>
    <property type="project" value="TreeGrafter"/>
</dbReference>
<evidence type="ECO:0000256" key="3">
    <source>
        <dbReference type="ARBA" id="ARBA00022840"/>
    </source>
</evidence>
<keyword evidence="3 5" id="KW-0067">ATP-binding</keyword>
<dbReference type="PANTHER" id="PTHR45772">
    <property type="entry name" value="CONSERVED COMPONENT OF ABC TRANSPORTER FOR NATURAL AMINO ACIDS-RELATED"/>
    <property type="match status" value="1"/>
</dbReference>
<dbReference type="GO" id="GO:1903806">
    <property type="term" value="P:L-isoleucine import across plasma membrane"/>
    <property type="evidence" value="ECO:0007669"/>
    <property type="project" value="TreeGrafter"/>
</dbReference>
<evidence type="ECO:0000313" key="5">
    <source>
        <dbReference type="EMBL" id="QEX21159.1"/>
    </source>
</evidence>
<dbReference type="GO" id="GO:0015188">
    <property type="term" value="F:L-isoleucine transmembrane transporter activity"/>
    <property type="evidence" value="ECO:0007669"/>
    <property type="project" value="TreeGrafter"/>
</dbReference>
<dbReference type="AlphaFoldDB" id="A0A5J6MUR1"/>
<dbReference type="InterPro" id="IPR003593">
    <property type="entry name" value="AAA+_ATPase"/>
</dbReference>
<dbReference type="SMART" id="SM00382">
    <property type="entry name" value="AAA"/>
    <property type="match status" value="1"/>
</dbReference>
<sequence>MPNPASGFQGDPVALEFRGVGKSFGALAALEAIDLAIQKGERHGLIGANGAGKTTLFGIAAGALSQSAGEVRFLGQDLAGKRPFERVRMGMRRTFQSSNIVHELSVRDNVALSAVGITPARHSLGTAALKKARSQADDLLARVQLEARAGDLARELSHGEMRQLEIACALTGTPRLLLLDEPAAGLSVAERKRLRTVLAELDAGLTMVMIEHDMEFTMSVVSRVTLLHNGRIVTQGTSEEMARDPSVRAVYLGRQHDSGKHPQN</sequence>
<dbReference type="InterPro" id="IPR027417">
    <property type="entry name" value="P-loop_NTPase"/>
</dbReference>
<organism evidence="5 6">
    <name type="scientific">Hypericibacter adhaerens</name>
    <dbReference type="NCBI Taxonomy" id="2602016"/>
    <lineage>
        <taxon>Bacteria</taxon>
        <taxon>Pseudomonadati</taxon>
        <taxon>Pseudomonadota</taxon>
        <taxon>Alphaproteobacteria</taxon>
        <taxon>Rhodospirillales</taxon>
        <taxon>Dongiaceae</taxon>
        <taxon>Hypericibacter</taxon>
    </lineage>
</organism>
<proteinExistence type="predicted"/>
<name>A0A5J6MUR1_9PROT</name>
<dbReference type="InterPro" id="IPR003439">
    <property type="entry name" value="ABC_transporter-like_ATP-bd"/>
</dbReference>
<dbReference type="GO" id="GO:0016887">
    <property type="term" value="F:ATP hydrolysis activity"/>
    <property type="evidence" value="ECO:0007669"/>
    <property type="project" value="InterPro"/>
</dbReference>
<evidence type="ECO:0000256" key="2">
    <source>
        <dbReference type="ARBA" id="ARBA00022741"/>
    </source>
</evidence>
<dbReference type="PANTHER" id="PTHR45772:SF7">
    <property type="entry name" value="AMINO ACID ABC TRANSPORTER ATP-BINDING PROTEIN"/>
    <property type="match status" value="1"/>
</dbReference>
<dbReference type="Pfam" id="PF00005">
    <property type="entry name" value="ABC_tran"/>
    <property type="match status" value="1"/>
</dbReference>
<dbReference type="KEGG" id="hadh:FRZ61_10810"/>